<dbReference type="InterPro" id="IPR052178">
    <property type="entry name" value="Sec_Metab_Biosynth_SDR"/>
</dbReference>
<dbReference type="PANTHER" id="PTHR43618">
    <property type="entry name" value="7-ALPHA-HYDROXYSTEROID DEHYDROGENASE"/>
    <property type="match status" value="1"/>
</dbReference>
<comment type="caution">
    <text evidence="4">The sequence shown here is derived from an EMBL/GenBank/DDBJ whole genome shotgun (WGS) entry which is preliminary data.</text>
</comment>
<dbReference type="Gene3D" id="3.40.50.720">
    <property type="entry name" value="NAD(P)-binding Rossmann-like Domain"/>
    <property type="match status" value="1"/>
</dbReference>
<dbReference type="InterPro" id="IPR036291">
    <property type="entry name" value="NAD(P)-bd_dom_sf"/>
</dbReference>
<name>A0ABV7NJC4_9SPHN</name>
<dbReference type="Proteomes" id="UP001595681">
    <property type="component" value="Unassembled WGS sequence"/>
</dbReference>
<comment type="similarity">
    <text evidence="1">Belongs to the short-chain dehydrogenases/reductases (SDR) family.</text>
</comment>
<dbReference type="SUPFAM" id="SSF51735">
    <property type="entry name" value="NAD(P)-binding Rossmann-fold domains"/>
    <property type="match status" value="1"/>
</dbReference>
<evidence type="ECO:0000313" key="5">
    <source>
        <dbReference type="Proteomes" id="UP001595681"/>
    </source>
</evidence>
<accession>A0ABV7NJC4</accession>
<dbReference type="EMBL" id="JBHRVU010000005">
    <property type="protein sequence ID" value="MFC3443598.1"/>
    <property type="molecule type" value="Genomic_DNA"/>
</dbReference>
<sequence>MTYDLTNKVAVVTGGNSGIGLGIAQELAEQGAKVFVTGRRQEELDAAVKAIGHGAVGVQGDVTSLADLDRLYDVVQQHGAPIDILVANAGGGAFQPDAASYINGAEIFVDGGFAQI</sequence>
<protein>
    <submittedName>
        <fullName evidence="4">SDR family NAD(P)-dependent oxidoreductase</fullName>
        <ecNumber evidence="4">1.1.1.-</ecNumber>
    </submittedName>
</protein>
<keyword evidence="2" id="KW-0521">NADP</keyword>
<evidence type="ECO:0000256" key="1">
    <source>
        <dbReference type="ARBA" id="ARBA00006484"/>
    </source>
</evidence>
<dbReference type="EC" id="1.1.1.-" evidence="4"/>
<evidence type="ECO:0000256" key="2">
    <source>
        <dbReference type="ARBA" id="ARBA00022857"/>
    </source>
</evidence>
<reference evidence="5" key="1">
    <citation type="journal article" date="2019" name="Int. J. Syst. Evol. Microbiol.">
        <title>The Global Catalogue of Microorganisms (GCM) 10K type strain sequencing project: providing services to taxonomists for standard genome sequencing and annotation.</title>
        <authorList>
            <consortium name="The Broad Institute Genomics Platform"/>
            <consortium name="The Broad Institute Genome Sequencing Center for Infectious Disease"/>
            <person name="Wu L."/>
            <person name="Ma J."/>
        </authorList>
    </citation>
    <scope>NUCLEOTIDE SEQUENCE [LARGE SCALE GENOMIC DNA]</scope>
    <source>
        <strain evidence="5">CCM 7491</strain>
    </source>
</reference>
<gene>
    <name evidence="4" type="ORF">ACFOKF_20790</name>
</gene>
<dbReference type="Pfam" id="PF00106">
    <property type="entry name" value="adh_short"/>
    <property type="match status" value="1"/>
</dbReference>
<evidence type="ECO:0000313" key="4">
    <source>
        <dbReference type="EMBL" id="MFC3443598.1"/>
    </source>
</evidence>
<dbReference type="PANTHER" id="PTHR43618:SF4">
    <property type="entry name" value="SHORT CHAIN DEHYDROGENASE_REDUCTASE FAMILY (AFU_ORTHOLOGUE AFUA_7G04540)"/>
    <property type="match status" value="1"/>
</dbReference>
<evidence type="ECO:0000256" key="3">
    <source>
        <dbReference type="ARBA" id="ARBA00023002"/>
    </source>
</evidence>
<dbReference type="RefSeq" id="WP_380798422.1">
    <property type="nucleotide sequence ID" value="NZ_JBHRVU010000005.1"/>
</dbReference>
<keyword evidence="3 4" id="KW-0560">Oxidoreductase</keyword>
<proteinExistence type="inferred from homology"/>
<dbReference type="InterPro" id="IPR002347">
    <property type="entry name" value="SDR_fam"/>
</dbReference>
<dbReference type="GO" id="GO:0016491">
    <property type="term" value="F:oxidoreductase activity"/>
    <property type="evidence" value="ECO:0007669"/>
    <property type="project" value="UniProtKB-KW"/>
</dbReference>
<organism evidence="4 5">
    <name type="scientific">Sphingobium rhizovicinum</name>
    <dbReference type="NCBI Taxonomy" id="432308"/>
    <lineage>
        <taxon>Bacteria</taxon>
        <taxon>Pseudomonadati</taxon>
        <taxon>Pseudomonadota</taxon>
        <taxon>Alphaproteobacteria</taxon>
        <taxon>Sphingomonadales</taxon>
        <taxon>Sphingomonadaceae</taxon>
        <taxon>Sphingobium</taxon>
    </lineage>
</organism>
<keyword evidence="5" id="KW-1185">Reference proteome</keyword>
<dbReference type="CDD" id="cd05233">
    <property type="entry name" value="SDR_c"/>
    <property type="match status" value="1"/>
</dbReference>
<dbReference type="PRINTS" id="PR00081">
    <property type="entry name" value="GDHRDH"/>
</dbReference>